<feature type="domain" description="FtsK" evidence="4">
    <location>
        <begin position="625"/>
        <end position="818"/>
    </location>
</feature>
<dbReference type="Pfam" id="PF01580">
    <property type="entry name" value="FtsK_SpoIIIE"/>
    <property type="match status" value="2"/>
</dbReference>
<keyword evidence="6" id="KW-1185">Reference proteome</keyword>
<dbReference type="PANTHER" id="PTHR22683">
    <property type="entry name" value="SPORULATION PROTEIN RELATED"/>
    <property type="match status" value="1"/>
</dbReference>
<reference evidence="6" key="1">
    <citation type="submission" date="2016-10" db="EMBL/GenBank/DDBJ databases">
        <authorList>
            <person name="Varghese N."/>
            <person name="Submissions S."/>
        </authorList>
    </citation>
    <scope>NUCLEOTIDE SEQUENCE [LARGE SCALE GENOMIC DNA]</scope>
    <source>
        <strain evidence="6">DSM 16089</strain>
    </source>
</reference>
<evidence type="ECO:0000313" key="6">
    <source>
        <dbReference type="Proteomes" id="UP000183750"/>
    </source>
</evidence>
<keyword evidence="2 3" id="KW-0067">ATP-binding</keyword>
<dbReference type="CDD" id="cd01127">
    <property type="entry name" value="TrwB_TraG_TraD_VirD4"/>
    <property type="match status" value="1"/>
</dbReference>
<dbReference type="RefSeq" id="WP_060928557.1">
    <property type="nucleotide sequence ID" value="NZ_FNSQ01000005.1"/>
</dbReference>
<dbReference type="InterPro" id="IPR050206">
    <property type="entry name" value="FtsK/SpoIIIE/SftA"/>
</dbReference>
<feature type="binding site" evidence="3">
    <location>
        <begin position="979"/>
        <end position="986"/>
    </location>
    <ligand>
        <name>ATP</name>
        <dbReference type="ChEBI" id="CHEBI:30616"/>
    </ligand>
</feature>
<feature type="binding site" evidence="3">
    <location>
        <begin position="643"/>
        <end position="650"/>
    </location>
    <ligand>
        <name>ATP</name>
        <dbReference type="ChEBI" id="CHEBI:30616"/>
    </ligand>
</feature>
<evidence type="ECO:0000313" key="5">
    <source>
        <dbReference type="EMBL" id="SEC22543.1"/>
    </source>
</evidence>
<evidence type="ECO:0000256" key="3">
    <source>
        <dbReference type="PROSITE-ProRule" id="PRU00289"/>
    </source>
</evidence>
<dbReference type="Proteomes" id="UP000183750">
    <property type="component" value="Unassembled WGS sequence"/>
</dbReference>
<dbReference type="SUPFAM" id="SSF52540">
    <property type="entry name" value="P-loop containing nucleoside triphosphate hydrolases"/>
    <property type="match status" value="2"/>
</dbReference>
<feature type="domain" description="FtsK" evidence="4">
    <location>
        <begin position="962"/>
        <end position="1156"/>
    </location>
</feature>
<evidence type="ECO:0000259" key="4">
    <source>
        <dbReference type="PROSITE" id="PS50901"/>
    </source>
</evidence>
<accession>A0A1H4QSA2</accession>
<organism evidence="5 6">
    <name type="scientific">Microbacterium hydrocarbonoxydans</name>
    <dbReference type="NCBI Taxonomy" id="273678"/>
    <lineage>
        <taxon>Bacteria</taxon>
        <taxon>Bacillati</taxon>
        <taxon>Actinomycetota</taxon>
        <taxon>Actinomycetes</taxon>
        <taxon>Micrococcales</taxon>
        <taxon>Microbacteriaceae</taxon>
        <taxon>Microbacterium</taxon>
    </lineage>
</organism>
<dbReference type="Gene3D" id="2.60.200.20">
    <property type="match status" value="1"/>
</dbReference>
<evidence type="ECO:0000256" key="1">
    <source>
        <dbReference type="ARBA" id="ARBA00022741"/>
    </source>
</evidence>
<dbReference type="InterPro" id="IPR003593">
    <property type="entry name" value="AAA+_ATPase"/>
</dbReference>
<dbReference type="InterPro" id="IPR002543">
    <property type="entry name" value="FtsK_dom"/>
</dbReference>
<dbReference type="EMBL" id="FNSQ01000005">
    <property type="protein sequence ID" value="SEC22543.1"/>
    <property type="molecule type" value="Genomic_DNA"/>
</dbReference>
<dbReference type="CDD" id="cd00060">
    <property type="entry name" value="FHA"/>
    <property type="match status" value="1"/>
</dbReference>
<gene>
    <name evidence="5" type="ORF">SAMN04489807_3187</name>
</gene>
<dbReference type="PANTHER" id="PTHR22683:SF1">
    <property type="entry name" value="TYPE VII SECRETION SYSTEM PROTEIN ESSC"/>
    <property type="match status" value="1"/>
</dbReference>
<dbReference type="GO" id="GO:0003677">
    <property type="term" value="F:DNA binding"/>
    <property type="evidence" value="ECO:0007669"/>
    <property type="project" value="InterPro"/>
</dbReference>
<protein>
    <submittedName>
        <fullName evidence="5">DNA segregation ATPase FtsK/SpoIIIE, S-DNA-T family</fullName>
    </submittedName>
</protein>
<dbReference type="InterPro" id="IPR008984">
    <property type="entry name" value="SMAD_FHA_dom_sf"/>
</dbReference>
<evidence type="ECO:0000256" key="2">
    <source>
        <dbReference type="ARBA" id="ARBA00022840"/>
    </source>
</evidence>
<dbReference type="PROSITE" id="PS50901">
    <property type="entry name" value="FTSK"/>
    <property type="match status" value="2"/>
</dbReference>
<dbReference type="Gene3D" id="3.40.50.300">
    <property type="entry name" value="P-loop containing nucleotide triphosphate hydrolases"/>
    <property type="match status" value="3"/>
</dbReference>
<dbReference type="GO" id="GO:0005524">
    <property type="term" value="F:ATP binding"/>
    <property type="evidence" value="ECO:0007669"/>
    <property type="project" value="UniProtKB-UniRule"/>
</dbReference>
<dbReference type="SUPFAM" id="SSF49879">
    <property type="entry name" value="SMAD/FHA domain"/>
    <property type="match status" value="1"/>
</dbReference>
<name>A0A1H4QSA2_9MICO</name>
<dbReference type="OrthoDB" id="9807790at2"/>
<proteinExistence type="predicted"/>
<sequence length="1445" mass="154410">MSLRLTVADRPGAPQPESWIVKVDEATTISEIGESLDVPADELAPGTDPSSAFTVTGIRSGVVVPSRHQVVLEPGTLRLEFVAGPFAGESVPMTPGVPTTIGRGSTAAVRIADPHLSEEHATITVSGGIADDGSLLPLTAHVELTAPDGALVVNGTGDARAADIVPADLIQLGSSVIRIGAAPASDADITIDEVGARAFNRPSRIRPSQIPPVITLPGDKPEEQDASPLPWLSAIVPVVLGITLAFVFQRPIMLLMAAASPVMVIGSFFANKKLARRKGERSEADWIEEIDSARKRIAVHVRQQRLTSWYHHLDPVYIRDVVTRPLSRLWERRRGEEDALRARVGVADVPLDVRFEGGPQKERRNDRRVGVSPSPVAVDLASGPVGVAGPADVASGVVRAMLTGLVALRSPRDLQVAVLCDRDQEHAWSWVQWLPHAQPGVGPVALIGNTDLTRRERIREIGTLLDIRMRIGKDRRLDSESQIVLVVDGARRYRMLPGMVTILEQGAKYGIHVIAIDSDRSRLPEEATTVVVADPGDPLLGRVESGDAYHSPVLFDQVSVGYAEEIARALCSIEHVRGVGDDATVPSSVRYTELLGIDLADPQPIIDQWQVVPRQSYVVIGAGAEGEYAIDIATDGPHALVAGTTGSGKSEFLQALVISLALANRPDALNFVLIDYKGGSAFADCARLPHTVGMVTNLDARETERALASLDAELKRRERVLRDEIGAKDVDAAWEKDAEAAARLGLARLMIVVDEFAELKTELPDFINGLVRIARVGRSLGVNLVLATQRPSGVITPEMQSNINLRIALRVTDRADSTDIIGVPDAALISASTPGRGYVRAGLDAAPAPFQTARVAGLRIGHQRTTRVLPPAARFDWQTVGLPPRFPAAETQSHRPDQDDTDLRGLVQLANQAATALGIERSPSPWLLPLPDLLPLDRFDESSAPEGGLVLGLVDVPSKQKQQPLVWNVLTGSHLLFFGGSRSGRTTAVRTLLAQAVQRFTPADLHIYAVDYGTGALLPFVDAPHTGAVITPQDAARLPRLLDRLGMELSRRQALLARAGVGSIAEQRRQADARDALPYNLVVIDGWERLGASMSADDMVLVRDQIMRLLREGPAVGLRLILTADRSVSSDKVSTFIDTQYALRMRDINDYRGAGIMIRDIAPNMPPGRALFGSEGTEAQFAVLSADPSGEGQTSAARGIVEYVRGHFGQFPQLAELPQPMRVDPLPSRIGLSVVHSLPLLDGATAETPVVAVGGDHLSRVSVDWPGIGGFVVAGDRRSGKTHTLAAIAHQLGWHKTPMVIVARDGSILAEVGKSHGVPVLTPRTPEDEIATALEPADAPLTIVVDDSESIRDTPLDRALGAARSHARFIVGVGAESAGSSLTVALTEAKKGRTGILLSPPSTIVGTQVFGVQLARTHVGRAAPGSGVFFSDGSYMPVQVPDLTA</sequence>
<dbReference type="SMART" id="SM00382">
    <property type="entry name" value="AAA"/>
    <property type="match status" value="3"/>
</dbReference>
<dbReference type="InterPro" id="IPR027417">
    <property type="entry name" value="P-loop_NTPase"/>
</dbReference>
<keyword evidence="1 3" id="KW-0547">Nucleotide-binding</keyword>